<evidence type="ECO:0000256" key="7">
    <source>
        <dbReference type="SAM" id="Phobius"/>
    </source>
</evidence>
<feature type="transmembrane region" description="Helical" evidence="7">
    <location>
        <begin position="79"/>
        <end position="97"/>
    </location>
</feature>
<evidence type="ECO:0000256" key="6">
    <source>
        <dbReference type="ARBA" id="ARBA00023049"/>
    </source>
</evidence>
<evidence type="ECO:0000256" key="3">
    <source>
        <dbReference type="ARBA" id="ARBA00022723"/>
    </source>
</evidence>
<keyword evidence="7" id="KW-1133">Transmembrane helix</keyword>
<reference evidence="9 10" key="1">
    <citation type="submission" date="2019-10" db="EMBL/GenBank/DDBJ databases">
        <title>Glycomyces albidus sp. nov., a novel actinomycete isolated from rhizosphere soil of wheat (Triticum aestivum L.).</title>
        <authorList>
            <person name="Qian L."/>
        </authorList>
    </citation>
    <scope>NUCLEOTIDE SEQUENCE [LARGE SCALE GENOMIC DNA]</scope>
    <source>
        <strain evidence="9 10">NEAU-7082</strain>
    </source>
</reference>
<dbReference type="Pfam" id="PF01435">
    <property type="entry name" value="Peptidase_M48"/>
    <property type="match status" value="1"/>
</dbReference>
<evidence type="ECO:0000313" key="9">
    <source>
        <dbReference type="EMBL" id="MQM26647.1"/>
    </source>
</evidence>
<dbReference type="Proteomes" id="UP000477750">
    <property type="component" value="Unassembled WGS sequence"/>
</dbReference>
<feature type="transmembrane region" description="Helical" evidence="7">
    <location>
        <begin position="109"/>
        <end position="127"/>
    </location>
</feature>
<evidence type="ECO:0000313" key="10">
    <source>
        <dbReference type="Proteomes" id="UP000477750"/>
    </source>
</evidence>
<dbReference type="InterPro" id="IPR001915">
    <property type="entry name" value="Peptidase_M48"/>
</dbReference>
<keyword evidence="2 9" id="KW-0645">Protease</keyword>
<feature type="transmembrane region" description="Helical" evidence="7">
    <location>
        <begin position="175"/>
        <end position="196"/>
    </location>
</feature>
<sequence length="448" mass="46825">MTFCDQCGAKLPPGTTAVCPACGALLVGPVAPAPAEATRWDGRPAVWSSAGRWLWSAVAAHPAGTASAIVCAWFGLPLAVLLGAVGTVAGAVLGFFSGTPLGEGVQSRLWVLFDLVLPLPVAIPDLIPDIAWQLGAMLGLIIGAVYGGASLAWLGLSGSWRALWEADPTWPLSMAAGNVAAALVLGVAFTAAMVAAERWRLTRFGGARAASGREADMIAPALAEAARRLGVASVPHVLITDGGGPAVVAHARHVVISRALLAECVGDGDRLTALLGRELVHWRAGHPVTQLWVRGVALPLTAVYEVAARLLAPSTNTRARPLTLTLYLLLWPVIFTVQRIMVPLQARWWRRATVEADAVAAACGWGPALAEALATTPAAEGPGVVTWRTAFDTTPPAEARIDALERAGVPRRDLAADLAGCRNPNRRHGVPVVELPQLRRQEVPADAD</sequence>
<gene>
    <name evidence="9" type="ORF">GFD30_13860</name>
</gene>
<dbReference type="GO" id="GO:0004222">
    <property type="term" value="F:metalloendopeptidase activity"/>
    <property type="evidence" value="ECO:0007669"/>
    <property type="project" value="InterPro"/>
</dbReference>
<feature type="domain" description="Peptidase M48" evidence="8">
    <location>
        <begin position="250"/>
        <end position="406"/>
    </location>
</feature>
<dbReference type="GO" id="GO:0006508">
    <property type="term" value="P:proteolysis"/>
    <property type="evidence" value="ECO:0007669"/>
    <property type="project" value="UniProtKB-KW"/>
</dbReference>
<protein>
    <submittedName>
        <fullName evidence="9">M48 family metalloprotease</fullName>
    </submittedName>
</protein>
<dbReference type="AlphaFoldDB" id="A0A6L5GAD6"/>
<feature type="transmembrane region" description="Helical" evidence="7">
    <location>
        <begin position="134"/>
        <end position="155"/>
    </location>
</feature>
<proteinExistence type="predicted"/>
<evidence type="ECO:0000256" key="5">
    <source>
        <dbReference type="ARBA" id="ARBA00022833"/>
    </source>
</evidence>
<keyword evidence="3" id="KW-0479">Metal-binding</keyword>
<comment type="caution">
    <text evidence="9">The sequence shown here is derived from an EMBL/GenBank/DDBJ whole genome shotgun (WGS) entry which is preliminary data.</text>
</comment>
<keyword evidence="7" id="KW-0812">Transmembrane</keyword>
<evidence type="ECO:0000256" key="2">
    <source>
        <dbReference type="ARBA" id="ARBA00022670"/>
    </source>
</evidence>
<evidence type="ECO:0000259" key="8">
    <source>
        <dbReference type="Pfam" id="PF01435"/>
    </source>
</evidence>
<keyword evidence="10" id="KW-1185">Reference proteome</keyword>
<accession>A0A6L5GAD6</accession>
<feature type="transmembrane region" description="Helical" evidence="7">
    <location>
        <begin position="324"/>
        <end position="342"/>
    </location>
</feature>
<keyword evidence="5" id="KW-0862">Zinc</keyword>
<dbReference type="GO" id="GO:0046872">
    <property type="term" value="F:metal ion binding"/>
    <property type="evidence" value="ECO:0007669"/>
    <property type="project" value="UniProtKB-KW"/>
</dbReference>
<dbReference type="EMBL" id="WIAO01000015">
    <property type="protein sequence ID" value="MQM26647.1"/>
    <property type="molecule type" value="Genomic_DNA"/>
</dbReference>
<name>A0A6L5GAD6_9ACTN</name>
<keyword evidence="4" id="KW-0378">Hydrolase</keyword>
<comment type="cofactor">
    <cofactor evidence="1">
        <name>Zn(2+)</name>
        <dbReference type="ChEBI" id="CHEBI:29105"/>
    </cofactor>
</comment>
<keyword evidence="7" id="KW-0472">Membrane</keyword>
<evidence type="ECO:0000256" key="4">
    <source>
        <dbReference type="ARBA" id="ARBA00022801"/>
    </source>
</evidence>
<organism evidence="9 10">
    <name type="scientific">Glycomyces albidus</name>
    <dbReference type="NCBI Taxonomy" id="2656774"/>
    <lineage>
        <taxon>Bacteria</taxon>
        <taxon>Bacillati</taxon>
        <taxon>Actinomycetota</taxon>
        <taxon>Actinomycetes</taxon>
        <taxon>Glycomycetales</taxon>
        <taxon>Glycomycetaceae</taxon>
        <taxon>Glycomyces</taxon>
    </lineage>
</organism>
<feature type="transmembrane region" description="Helical" evidence="7">
    <location>
        <begin position="291"/>
        <end position="312"/>
    </location>
</feature>
<evidence type="ECO:0000256" key="1">
    <source>
        <dbReference type="ARBA" id="ARBA00001947"/>
    </source>
</evidence>
<keyword evidence="6 9" id="KW-0482">Metalloprotease</keyword>